<feature type="compositionally biased region" description="Basic and acidic residues" evidence="7">
    <location>
        <begin position="1"/>
        <end position="17"/>
    </location>
</feature>
<evidence type="ECO:0000313" key="9">
    <source>
        <dbReference type="EMBL" id="TXR56377.1"/>
    </source>
</evidence>
<evidence type="ECO:0000256" key="3">
    <source>
        <dbReference type="ARBA" id="ARBA00022475"/>
    </source>
</evidence>
<evidence type="ECO:0000256" key="4">
    <source>
        <dbReference type="ARBA" id="ARBA00022692"/>
    </source>
</evidence>
<dbReference type="EMBL" id="VKAC01000005">
    <property type="protein sequence ID" value="TXR56377.1"/>
    <property type="molecule type" value="Genomic_DNA"/>
</dbReference>
<evidence type="ECO:0000256" key="5">
    <source>
        <dbReference type="ARBA" id="ARBA00022989"/>
    </source>
</evidence>
<feature type="transmembrane region" description="Helical" evidence="8">
    <location>
        <begin position="457"/>
        <end position="480"/>
    </location>
</feature>
<accession>A0A5C8ZEX6</accession>
<dbReference type="Pfam" id="PF13440">
    <property type="entry name" value="Polysacc_synt_3"/>
    <property type="match status" value="1"/>
</dbReference>
<keyword evidence="6 8" id="KW-0472">Membrane</keyword>
<feature type="transmembrane region" description="Helical" evidence="8">
    <location>
        <begin position="62"/>
        <end position="79"/>
    </location>
</feature>
<proteinExistence type="inferred from homology"/>
<dbReference type="AlphaFoldDB" id="A0A5C8ZEX6"/>
<dbReference type="Proteomes" id="UP000321234">
    <property type="component" value="Unassembled WGS sequence"/>
</dbReference>
<keyword evidence="10" id="KW-1185">Reference proteome</keyword>
<evidence type="ECO:0000256" key="7">
    <source>
        <dbReference type="SAM" id="MobiDB-lite"/>
    </source>
</evidence>
<organism evidence="9 10">
    <name type="scientific">Quadrisphaera setariae</name>
    <dbReference type="NCBI Taxonomy" id="2593304"/>
    <lineage>
        <taxon>Bacteria</taxon>
        <taxon>Bacillati</taxon>
        <taxon>Actinomycetota</taxon>
        <taxon>Actinomycetes</taxon>
        <taxon>Kineosporiales</taxon>
        <taxon>Kineosporiaceae</taxon>
        <taxon>Quadrisphaera</taxon>
    </lineage>
</organism>
<keyword evidence="4 8" id="KW-0812">Transmembrane</keyword>
<dbReference type="OrthoDB" id="9770347at2"/>
<feature type="transmembrane region" description="Helical" evidence="8">
    <location>
        <begin position="431"/>
        <end position="451"/>
    </location>
</feature>
<comment type="caution">
    <text evidence="9">The sequence shown here is derived from an EMBL/GenBank/DDBJ whole genome shotgun (WGS) entry which is preliminary data.</text>
</comment>
<evidence type="ECO:0000256" key="2">
    <source>
        <dbReference type="ARBA" id="ARBA00007430"/>
    </source>
</evidence>
<evidence type="ECO:0000256" key="8">
    <source>
        <dbReference type="SAM" id="Phobius"/>
    </source>
</evidence>
<sequence>MEGVKVERPPADGRRVTTEAPAFSGRTAARATRWSGLAVVVRQGAQLLFAVLLARWLGPAEFGVVSLATIYATLMALLLDQGLSSAYVQRRTLPEGAAGAVAGVNLLAAVLLGLATAVAAGPVAAFFDAPGLEVVLHVLAAGLVVKGAAVAPRAVLTRRLDYGAVAAGDVSGAVAGAAAGLVAALLGAGALSVAVQVLVTDAVVLVVLLARSRGPVPSLRLAPLRELLPTSAAVFASNAVAQLSRNTDNVLVGKFLGTAALAHYAMAYRVLVVPVQFIGLTVKRVLFPAFSRMADDRAKLAATLVSATELLAFASVPLMALLAVAAPQLVEVVLGPAWAESAPLMTVLALAGARETIFYITPSLLTATGRAGWTLRFELVSTAVQVAGILAGLPFGILGVAVGYACAGLVLTPVLLVVQRRTTGVRVRDQLGAMAPALHASAWAALAYLAWRWSGTGTWTTLLAGAVSYAAVLVGVLLLVHRTPALRTARRLAAVVRR</sequence>
<evidence type="ECO:0000256" key="6">
    <source>
        <dbReference type="ARBA" id="ARBA00023136"/>
    </source>
</evidence>
<comment type="similarity">
    <text evidence="2">Belongs to the polysaccharide synthase family.</text>
</comment>
<feature type="transmembrane region" description="Helical" evidence="8">
    <location>
        <begin position="401"/>
        <end position="419"/>
    </location>
</feature>
<comment type="subcellular location">
    <subcellularLocation>
        <location evidence="1">Cell membrane</location>
        <topology evidence="1">Multi-pass membrane protein</topology>
    </subcellularLocation>
</comment>
<dbReference type="PANTHER" id="PTHR30250">
    <property type="entry name" value="PST FAMILY PREDICTED COLANIC ACID TRANSPORTER"/>
    <property type="match status" value="1"/>
</dbReference>
<feature type="transmembrane region" description="Helical" evidence="8">
    <location>
        <begin position="300"/>
        <end position="324"/>
    </location>
</feature>
<reference evidence="9 10" key="1">
    <citation type="submission" date="2019-07" db="EMBL/GenBank/DDBJ databases">
        <title>Quadrisphaera sp. strain DD2A genome sequencing and assembly.</title>
        <authorList>
            <person name="Kim I."/>
        </authorList>
    </citation>
    <scope>NUCLEOTIDE SEQUENCE [LARGE SCALE GENOMIC DNA]</scope>
    <source>
        <strain evidence="9 10">DD2A</strain>
    </source>
</reference>
<feature type="transmembrane region" description="Helical" evidence="8">
    <location>
        <begin position="134"/>
        <end position="155"/>
    </location>
</feature>
<evidence type="ECO:0000313" key="10">
    <source>
        <dbReference type="Proteomes" id="UP000321234"/>
    </source>
</evidence>
<keyword evidence="3" id="KW-1003">Cell membrane</keyword>
<name>A0A5C8ZEX6_9ACTN</name>
<feature type="transmembrane region" description="Helical" evidence="8">
    <location>
        <begin position="34"/>
        <end position="56"/>
    </location>
</feature>
<dbReference type="PANTHER" id="PTHR30250:SF10">
    <property type="entry name" value="LIPOPOLYSACCHARIDE BIOSYNTHESIS PROTEIN WZXC"/>
    <property type="match status" value="1"/>
</dbReference>
<dbReference type="GO" id="GO:0005886">
    <property type="term" value="C:plasma membrane"/>
    <property type="evidence" value="ECO:0007669"/>
    <property type="project" value="UniProtKB-SubCell"/>
</dbReference>
<dbReference type="CDD" id="cd13127">
    <property type="entry name" value="MATE_tuaB_like"/>
    <property type="match status" value="1"/>
</dbReference>
<feature type="transmembrane region" description="Helical" evidence="8">
    <location>
        <begin position="100"/>
        <end position="122"/>
    </location>
</feature>
<evidence type="ECO:0000256" key="1">
    <source>
        <dbReference type="ARBA" id="ARBA00004651"/>
    </source>
</evidence>
<protein>
    <submittedName>
        <fullName evidence="9">Lipopolysaccharide biosynthesis protein</fullName>
    </submittedName>
</protein>
<gene>
    <name evidence="9" type="ORF">FMM08_09755</name>
</gene>
<dbReference type="InterPro" id="IPR050833">
    <property type="entry name" value="Poly_Biosynth_Transport"/>
</dbReference>
<feature type="transmembrane region" description="Helical" evidence="8">
    <location>
        <begin position="261"/>
        <end position="280"/>
    </location>
</feature>
<keyword evidence="5 8" id="KW-1133">Transmembrane helix</keyword>
<feature type="region of interest" description="Disordered" evidence="7">
    <location>
        <begin position="1"/>
        <end position="21"/>
    </location>
</feature>